<keyword evidence="6 9" id="KW-0460">Magnesium</keyword>
<evidence type="ECO:0000256" key="3">
    <source>
        <dbReference type="ARBA" id="ARBA00010318"/>
    </source>
</evidence>
<dbReference type="Proteomes" id="UP000192738">
    <property type="component" value="Unassembled WGS sequence"/>
</dbReference>
<feature type="domain" description="KARI C-terminal knotted" evidence="12">
    <location>
        <begin position="183"/>
        <end position="328"/>
    </location>
</feature>
<dbReference type="OrthoDB" id="9804088at2"/>
<comment type="catalytic activity">
    <reaction evidence="9">
        <text>(2R)-2,3-dihydroxy-3-methylbutanoate + NADP(+) = (2S)-2-acetolactate + NADPH + H(+)</text>
        <dbReference type="Rhea" id="RHEA:22068"/>
        <dbReference type="ChEBI" id="CHEBI:15378"/>
        <dbReference type="ChEBI" id="CHEBI:49072"/>
        <dbReference type="ChEBI" id="CHEBI:57783"/>
        <dbReference type="ChEBI" id="CHEBI:58349"/>
        <dbReference type="ChEBI" id="CHEBI:58476"/>
        <dbReference type="EC" id="1.1.1.86"/>
    </reaction>
</comment>
<dbReference type="InterPro" id="IPR013116">
    <property type="entry name" value="KARI_N"/>
</dbReference>
<dbReference type="EC" id="1.1.1.86" evidence="9"/>
<dbReference type="GO" id="GO:0050661">
    <property type="term" value="F:NADP binding"/>
    <property type="evidence" value="ECO:0007669"/>
    <property type="project" value="InterPro"/>
</dbReference>
<dbReference type="STRING" id="112901.SAMN04488500_11152"/>
<evidence type="ECO:0000256" key="8">
    <source>
        <dbReference type="ARBA" id="ARBA00023304"/>
    </source>
</evidence>
<dbReference type="Pfam" id="PF07991">
    <property type="entry name" value="KARI_N"/>
    <property type="match status" value="1"/>
</dbReference>
<keyword evidence="5 9" id="KW-0479">Metal-binding</keyword>
<dbReference type="SUPFAM" id="SSF48179">
    <property type="entry name" value="6-phosphogluconate dehydrogenase C-terminal domain-like"/>
    <property type="match status" value="1"/>
</dbReference>
<feature type="binding site" evidence="9">
    <location>
        <position position="134"/>
    </location>
    <ligand>
        <name>NADP(+)</name>
        <dbReference type="ChEBI" id="CHEBI:58349"/>
    </ligand>
</feature>
<dbReference type="NCBIfam" id="NF009940">
    <property type="entry name" value="PRK13403.1"/>
    <property type="match status" value="1"/>
</dbReference>
<feature type="binding site" evidence="9 10">
    <location>
        <position position="191"/>
    </location>
    <ligand>
        <name>Mg(2+)</name>
        <dbReference type="ChEBI" id="CHEBI:18420"/>
        <label>1</label>
    </ligand>
</feature>
<comment type="function">
    <text evidence="9">Involved in the biosynthesis of branched-chain amino acids (BCAA). Catalyzes an alkyl-migration followed by a ketol-acid reduction of (S)-2-acetolactate (S2AL) to yield (R)-2,3-dihydroxy-isovalerate. In the isomerase reaction, S2AL is rearranged via a Mg-dependent methyl migration to produce 3-hydroxy-3-methyl-2-ketobutyrate (HMKB). In the reductase reaction, this 2-ketoacid undergoes a metal-dependent reduction by NADPH to yield (R)-2,3-dihydroxy-isovalerate.</text>
</comment>
<dbReference type="NCBIfam" id="NF004017">
    <property type="entry name" value="PRK05479.1"/>
    <property type="match status" value="1"/>
</dbReference>
<evidence type="ECO:0000259" key="12">
    <source>
        <dbReference type="PROSITE" id="PS51851"/>
    </source>
</evidence>
<evidence type="ECO:0000313" key="13">
    <source>
        <dbReference type="EMBL" id="SMC86792.1"/>
    </source>
</evidence>
<dbReference type="PANTHER" id="PTHR21371">
    <property type="entry name" value="KETOL-ACID REDUCTOISOMERASE, MITOCHONDRIAL"/>
    <property type="match status" value="1"/>
</dbReference>
<evidence type="ECO:0000256" key="6">
    <source>
        <dbReference type="ARBA" id="ARBA00022842"/>
    </source>
</evidence>
<dbReference type="EMBL" id="FWXI01000011">
    <property type="protein sequence ID" value="SMC86792.1"/>
    <property type="molecule type" value="Genomic_DNA"/>
</dbReference>
<dbReference type="UniPathway" id="UPA00047">
    <property type="reaction ID" value="UER00056"/>
</dbReference>
<keyword evidence="9" id="KW-0521">NADP</keyword>
<feature type="binding site" evidence="9">
    <location>
        <position position="53"/>
    </location>
    <ligand>
        <name>NADP(+)</name>
        <dbReference type="ChEBI" id="CHEBI:58349"/>
    </ligand>
</feature>
<evidence type="ECO:0000256" key="9">
    <source>
        <dbReference type="HAMAP-Rule" id="MF_00435"/>
    </source>
</evidence>
<reference evidence="13 14" key="1">
    <citation type="submission" date="2017-04" db="EMBL/GenBank/DDBJ databases">
        <authorList>
            <person name="Afonso C.L."/>
            <person name="Miller P.J."/>
            <person name="Scott M.A."/>
            <person name="Spackman E."/>
            <person name="Goraichik I."/>
            <person name="Dimitrov K.M."/>
            <person name="Suarez D.L."/>
            <person name="Swayne D.E."/>
        </authorList>
    </citation>
    <scope>NUCLEOTIDE SEQUENCE [LARGE SCALE GENOMIC DNA]</scope>
    <source>
        <strain evidence="13 14">DSM 5090</strain>
    </source>
</reference>
<dbReference type="GO" id="GO:0000287">
    <property type="term" value="F:magnesium ion binding"/>
    <property type="evidence" value="ECO:0007669"/>
    <property type="project" value="UniProtKB-UniRule"/>
</dbReference>
<accession>A0A1W2CPI7</accession>
<keyword evidence="8 9" id="KW-0100">Branched-chain amino acid biosynthesis</keyword>
<comment type="catalytic activity">
    <reaction evidence="9">
        <text>(2R,3R)-2,3-dihydroxy-3-methylpentanoate + NADP(+) = (S)-2-ethyl-2-hydroxy-3-oxobutanoate + NADPH + H(+)</text>
        <dbReference type="Rhea" id="RHEA:13493"/>
        <dbReference type="ChEBI" id="CHEBI:15378"/>
        <dbReference type="ChEBI" id="CHEBI:49256"/>
        <dbReference type="ChEBI" id="CHEBI:49258"/>
        <dbReference type="ChEBI" id="CHEBI:57783"/>
        <dbReference type="ChEBI" id="CHEBI:58349"/>
        <dbReference type="EC" id="1.1.1.86"/>
    </reaction>
</comment>
<protein>
    <recommendedName>
        <fullName evidence="9">Ketol-acid reductoisomerase (NADP(+))</fullName>
        <shortName evidence="9">KARI</shortName>
        <ecNumber evidence="9">1.1.1.86</ecNumber>
    </recommendedName>
    <alternativeName>
        <fullName evidence="9">Acetohydroxy-acid isomeroreductase</fullName>
        <shortName evidence="9">AHIR</shortName>
    </alternativeName>
    <alternativeName>
        <fullName evidence="9">Alpha-keto-beta-hydroxylacyl reductoisomerase</fullName>
    </alternativeName>
</protein>
<feature type="binding site" evidence="9">
    <location>
        <begin position="25"/>
        <end position="28"/>
    </location>
    <ligand>
        <name>NADP(+)</name>
        <dbReference type="ChEBI" id="CHEBI:58349"/>
    </ligand>
</feature>
<dbReference type="GO" id="GO:0004455">
    <property type="term" value="F:ketol-acid reductoisomerase activity"/>
    <property type="evidence" value="ECO:0007669"/>
    <property type="project" value="UniProtKB-UniRule"/>
</dbReference>
<evidence type="ECO:0000256" key="4">
    <source>
        <dbReference type="ARBA" id="ARBA00022605"/>
    </source>
</evidence>
<dbReference type="UniPathway" id="UPA00049">
    <property type="reaction ID" value="UER00060"/>
</dbReference>
<comment type="similarity">
    <text evidence="3 9 10">Belongs to the ketol-acid reductoisomerase family.</text>
</comment>
<dbReference type="InterPro" id="IPR036291">
    <property type="entry name" value="NAD(P)-bd_dom_sf"/>
</dbReference>
<keyword evidence="14" id="KW-1185">Reference proteome</keyword>
<feature type="binding site" evidence="9 10">
    <location>
        <position position="252"/>
    </location>
    <ligand>
        <name>substrate</name>
    </ligand>
</feature>
<dbReference type="Gene3D" id="3.40.50.720">
    <property type="entry name" value="NAD(P)-binding Rossmann-like Domain"/>
    <property type="match status" value="1"/>
</dbReference>
<dbReference type="InterPro" id="IPR000506">
    <property type="entry name" value="KARI_C"/>
</dbReference>
<feature type="binding site" evidence="9 10">
    <location>
        <position position="195"/>
    </location>
    <ligand>
        <name>Mg(2+)</name>
        <dbReference type="ChEBI" id="CHEBI:18420"/>
        <label>1</label>
    </ligand>
</feature>
<evidence type="ECO:0000256" key="2">
    <source>
        <dbReference type="ARBA" id="ARBA00004885"/>
    </source>
</evidence>
<dbReference type="GO" id="GO:0009097">
    <property type="term" value="P:isoleucine biosynthetic process"/>
    <property type="evidence" value="ECO:0007669"/>
    <property type="project" value="UniProtKB-UniRule"/>
</dbReference>
<evidence type="ECO:0000256" key="7">
    <source>
        <dbReference type="ARBA" id="ARBA00023002"/>
    </source>
</evidence>
<dbReference type="InterPro" id="IPR014359">
    <property type="entry name" value="KARI_prok"/>
</dbReference>
<feature type="domain" description="KARI N-terminal Rossmann" evidence="11">
    <location>
        <begin position="2"/>
        <end position="182"/>
    </location>
</feature>
<feature type="binding site" evidence="9 10">
    <location>
        <position position="227"/>
    </location>
    <ligand>
        <name>Mg(2+)</name>
        <dbReference type="ChEBI" id="CHEBI:18420"/>
        <label>2</label>
    </ligand>
</feature>
<evidence type="ECO:0000313" key="14">
    <source>
        <dbReference type="Proteomes" id="UP000192738"/>
    </source>
</evidence>
<organism evidence="13 14">
    <name type="scientific">Sporomusa malonica</name>
    <dbReference type="NCBI Taxonomy" id="112901"/>
    <lineage>
        <taxon>Bacteria</taxon>
        <taxon>Bacillati</taxon>
        <taxon>Bacillota</taxon>
        <taxon>Negativicutes</taxon>
        <taxon>Selenomonadales</taxon>
        <taxon>Sporomusaceae</taxon>
        <taxon>Sporomusa</taxon>
    </lineage>
</organism>
<keyword evidence="7 9" id="KW-0560">Oxidoreductase</keyword>
<evidence type="ECO:0000256" key="10">
    <source>
        <dbReference type="PROSITE-ProRule" id="PRU01198"/>
    </source>
</evidence>
<proteinExistence type="inferred from homology"/>
<dbReference type="PROSITE" id="PS51851">
    <property type="entry name" value="KARI_C"/>
    <property type="match status" value="1"/>
</dbReference>
<feature type="binding site" evidence="9 10">
    <location>
        <position position="231"/>
    </location>
    <ligand>
        <name>Mg(2+)</name>
        <dbReference type="ChEBI" id="CHEBI:18420"/>
        <label>2</label>
    </ligand>
</feature>
<dbReference type="FunFam" id="3.40.50.720:FF:000023">
    <property type="entry name" value="Ketol-acid reductoisomerase (NADP(+))"/>
    <property type="match status" value="1"/>
</dbReference>
<comment type="cofactor">
    <cofactor evidence="9">
        <name>Mg(2+)</name>
        <dbReference type="ChEBI" id="CHEBI:18420"/>
    </cofactor>
    <text evidence="9">Binds 2 magnesium ions per subunit.</text>
</comment>
<feature type="binding site" evidence="9">
    <location>
        <position position="51"/>
    </location>
    <ligand>
        <name>NADP(+)</name>
        <dbReference type="ChEBI" id="CHEBI:58349"/>
    </ligand>
</feature>
<dbReference type="PANTHER" id="PTHR21371:SF1">
    <property type="entry name" value="KETOL-ACID REDUCTOISOMERASE, MITOCHONDRIAL"/>
    <property type="match status" value="1"/>
</dbReference>
<dbReference type="PIRSF" id="PIRSF000116">
    <property type="entry name" value="IlvC_gammaproteo"/>
    <property type="match status" value="1"/>
</dbReference>
<comment type="pathway">
    <text evidence="2 9">Amino-acid biosynthesis; L-isoleucine biosynthesis; L-isoleucine from 2-oxobutanoate: step 2/4.</text>
</comment>
<dbReference type="SUPFAM" id="SSF51735">
    <property type="entry name" value="NAD(P)-binding Rossmann-fold domains"/>
    <property type="match status" value="1"/>
</dbReference>
<name>A0A1W2CPI7_9FIRM</name>
<comment type="caution">
    <text evidence="9">Lacks conserved residue(s) required for the propagation of feature annotation.</text>
</comment>
<dbReference type="RefSeq" id="WP_084576303.1">
    <property type="nucleotide sequence ID" value="NZ_CP155572.1"/>
</dbReference>
<dbReference type="GO" id="GO:0016853">
    <property type="term" value="F:isomerase activity"/>
    <property type="evidence" value="ECO:0007669"/>
    <property type="project" value="UniProtKB-KW"/>
</dbReference>
<gene>
    <name evidence="9" type="primary">ilvC</name>
    <name evidence="13" type="ORF">SAMN04488500_11152</name>
</gene>
<dbReference type="NCBIfam" id="TIGR00465">
    <property type="entry name" value="ilvC"/>
    <property type="match status" value="1"/>
</dbReference>
<dbReference type="Gene3D" id="6.10.240.10">
    <property type="match status" value="1"/>
</dbReference>
<feature type="active site" evidence="9">
    <location>
        <position position="108"/>
    </location>
</feature>
<dbReference type="GO" id="GO:0005829">
    <property type="term" value="C:cytosol"/>
    <property type="evidence" value="ECO:0007669"/>
    <property type="project" value="TreeGrafter"/>
</dbReference>
<feature type="binding site" evidence="9 10">
    <location>
        <position position="191"/>
    </location>
    <ligand>
        <name>Mg(2+)</name>
        <dbReference type="ChEBI" id="CHEBI:18420"/>
        <label>2</label>
    </ligand>
</feature>
<comment type="pathway">
    <text evidence="1 9">Amino-acid biosynthesis; L-valine biosynthesis; L-valine from pyruvate: step 2/4.</text>
</comment>
<dbReference type="InterPro" id="IPR013023">
    <property type="entry name" value="KARI"/>
</dbReference>
<evidence type="ECO:0000256" key="5">
    <source>
        <dbReference type="ARBA" id="ARBA00022723"/>
    </source>
</evidence>
<dbReference type="HAMAP" id="MF_00435">
    <property type="entry name" value="IlvC"/>
    <property type="match status" value="1"/>
</dbReference>
<evidence type="ECO:0000259" key="11">
    <source>
        <dbReference type="PROSITE" id="PS51850"/>
    </source>
</evidence>
<keyword evidence="4 9" id="KW-0028">Amino-acid biosynthesis</keyword>
<dbReference type="InterPro" id="IPR008927">
    <property type="entry name" value="6-PGluconate_DH-like_C_sf"/>
</dbReference>
<keyword evidence="13" id="KW-0413">Isomerase</keyword>
<sequence>MSKMYYEQDARWELIQGKTVAVIGYGSQGHAHALNLKDSGVKVIIGLHEGSKSAAKAREAGLTVTNVAQAVAAADITMILIPDEKQAKVYAEEIAPNLKPGSALAFAHGFNIHFNQIVPPANVDVFMVAPKGPGHLVRRVFTEGGGVPCLMAVHQDFNGSTQDLALAYAKGIGGARAGVLVTTFRDETESDLFGEQAVLCGGVTELIKAGFDTLVEAGYEPEIAYFECLHEMKLIVDLMYEGGMARMRYSISDTAEYGDYVTGPRIVTEETRAEMRRVLAEIQNGTFARNWILENQANRPMFNAKRRLEAQHKIEVVGKELRDMMSWLKK</sequence>
<evidence type="ECO:0000256" key="1">
    <source>
        <dbReference type="ARBA" id="ARBA00004864"/>
    </source>
</evidence>
<dbReference type="AlphaFoldDB" id="A0A1W2CPI7"/>
<dbReference type="PROSITE" id="PS51850">
    <property type="entry name" value="KARI_N"/>
    <property type="match status" value="1"/>
</dbReference>
<dbReference type="GO" id="GO:0009099">
    <property type="term" value="P:L-valine biosynthetic process"/>
    <property type="evidence" value="ECO:0007669"/>
    <property type="project" value="UniProtKB-UniRule"/>
</dbReference>
<dbReference type="Pfam" id="PF01450">
    <property type="entry name" value="KARI_C"/>
    <property type="match status" value="1"/>
</dbReference>